<proteinExistence type="predicted"/>
<gene>
    <name evidence="7" type="ORF">niasHT_033834</name>
</gene>
<evidence type="ECO:0000256" key="1">
    <source>
        <dbReference type="ARBA" id="ARBA00022741"/>
    </source>
</evidence>
<evidence type="ECO:0000259" key="6">
    <source>
        <dbReference type="SMART" id="SM01142"/>
    </source>
</evidence>
<dbReference type="InterPro" id="IPR050699">
    <property type="entry name" value="RNA-DNA_Helicase"/>
</dbReference>
<dbReference type="GO" id="GO:0016787">
    <property type="term" value="F:hydrolase activity"/>
    <property type="evidence" value="ECO:0007669"/>
    <property type="project" value="UniProtKB-KW"/>
</dbReference>
<evidence type="ECO:0000256" key="4">
    <source>
        <dbReference type="ARBA" id="ARBA00022840"/>
    </source>
</evidence>
<dbReference type="AlphaFoldDB" id="A0ABD2IBQ3"/>
<dbReference type="GO" id="GO:0005524">
    <property type="term" value="F:ATP binding"/>
    <property type="evidence" value="ECO:0007669"/>
    <property type="project" value="UniProtKB-KW"/>
</dbReference>
<evidence type="ECO:0000313" key="7">
    <source>
        <dbReference type="EMBL" id="KAL3075260.1"/>
    </source>
</evidence>
<dbReference type="GO" id="GO:0003724">
    <property type="term" value="F:RNA helicase activity"/>
    <property type="evidence" value="ECO:0007669"/>
    <property type="project" value="UniProtKB-EC"/>
</dbReference>
<reference evidence="7 8" key="1">
    <citation type="submission" date="2024-10" db="EMBL/GenBank/DDBJ databases">
        <authorList>
            <person name="Kim D."/>
        </authorList>
    </citation>
    <scope>NUCLEOTIDE SEQUENCE [LARGE SCALE GENOMIC DNA]</scope>
    <source>
        <strain evidence="7">BH-2024</strain>
    </source>
</reference>
<comment type="caution">
    <text evidence="7">The sequence shown here is derived from an EMBL/GenBank/DDBJ whole genome shotgun (WGS) entry which is preliminary data.</text>
</comment>
<keyword evidence="4" id="KW-0067">ATP-binding</keyword>
<organism evidence="7 8">
    <name type="scientific">Heterodera trifolii</name>
    <dbReference type="NCBI Taxonomy" id="157864"/>
    <lineage>
        <taxon>Eukaryota</taxon>
        <taxon>Metazoa</taxon>
        <taxon>Ecdysozoa</taxon>
        <taxon>Nematoda</taxon>
        <taxon>Chromadorea</taxon>
        <taxon>Rhabditida</taxon>
        <taxon>Tylenchina</taxon>
        <taxon>Tylenchomorpha</taxon>
        <taxon>Tylenchoidea</taxon>
        <taxon>Heteroderidae</taxon>
        <taxon>Heteroderinae</taxon>
        <taxon>Heterodera</taxon>
    </lineage>
</organism>
<protein>
    <recommendedName>
        <fullName evidence="6">ATP-dependent RNA helicase Ski2/MTR4 C-terminal domain-containing protein</fullName>
    </recommendedName>
</protein>
<evidence type="ECO:0000256" key="5">
    <source>
        <dbReference type="ARBA" id="ARBA00047984"/>
    </source>
</evidence>
<keyword evidence="1" id="KW-0547">Nucleotide-binding</keyword>
<dbReference type="InterPro" id="IPR027417">
    <property type="entry name" value="P-loop_NTPase"/>
</dbReference>
<dbReference type="PANTHER" id="PTHR12131:SF1">
    <property type="entry name" value="ATP-DEPENDENT RNA HELICASE SUPV3L1, MITOCHONDRIAL-RELATED"/>
    <property type="match status" value="1"/>
</dbReference>
<accession>A0ABD2IBQ3</accession>
<keyword evidence="2" id="KW-0378">Hydrolase</keyword>
<dbReference type="EMBL" id="JBICBT010001281">
    <property type="protein sequence ID" value="KAL3075260.1"/>
    <property type="molecule type" value="Genomic_DNA"/>
</dbReference>
<dbReference type="Pfam" id="PF08148">
    <property type="entry name" value="DSHCT"/>
    <property type="match status" value="1"/>
</dbReference>
<keyword evidence="3" id="KW-0347">Helicase</keyword>
<name>A0ABD2IBQ3_9BILA</name>
<feature type="domain" description="ATP-dependent RNA helicase Ski2/MTR4 C-terminal" evidence="6">
    <location>
        <begin position="455"/>
        <end position="673"/>
    </location>
</feature>
<dbReference type="Gene3D" id="1.10.3380.30">
    <property type="match status" value="2"/>
</dbReference>
<dbReference type="PANTHER" id="PTHR12131">
    <property type="entry name" value="ATP-DEPENDENT RNA AND DNA HELICASE"/>
    <property type="match status" value="1"/>
</dbReference>
<keyword evidence="8" id="KW-1185">Reference proteome</keyword>
<evidence type="ECO:0000313" key="8">
    <source>
        <dbReference type="Proteomes" id="UP001620626"/>
    </source>
</evidence>
<dbReference type="Proteomes" id="UP001620626">
    <property type="component" value="Unassembled WGS sequence"/>
</dbReference>
<evidence type="ECO:0000256" key="2">
    <source>
        <dbReference type="ARBA" id="ARBA00022801"/>
    </source>
</evidence>
<dbReference type="InterPro" id="IPR012961">
    <property type="entry name" value="Ski2/MTR4_C"/>
</dbReference>
<comment type="catalytic activity">
    <reaction evidence="5">
        <text>ATP + H2O = ADP + phosphate + H(+)</text>
        <dbReference type="Rhea" id="RHEA:13065"/>
        <dbReference type="ChEBI" id="CHEBI:15377"/>
        <dbReference type="ChEBI" id="CHEBI:15378"/>
        <dbReference type="ChEBI" id="CHEBI:30616"/>
        <dbReference type="ChEBI" id="CHEBI:43474"/>
        <dbReference type="ChEBI" id="CHEBI:456216"/>
        <dbReference type="EC" id="3.6.4.13"/>
    </reaction>
</comment>
<dbReference type="SMART" id="SM01142">
    <property type="entry name" value="DSHCT"/>
    <property type="match status" value="1"/>
</dbReference>
<sequence length="677" mass="74927">MAGRAGRRGLDSTGTVIILAKGPEPPDIASLKSMLNGKPIALESRFRLTYGMLLNLLRVEQLRIEDMLQRSYVERASLRAVVTRKAKLKEIDDQIDALPAMECAHCAAAAAAPSPPPPAAADGTASATATNCCPTMPPANNDDSVPSTSSSSPMASVRLYFETVLGYADALATTWPLVVQRGREDKLFAPGRVVVAHYAPLSIVGRLAVVLKARFTDTGGHFLLTLFVPNSGDKFSEFGQRHKAYDALSEEDKKWHRNGLLLSHAALHGPEGVVPAHAFAREAPFTILEDVGLDSLTAVCRRSIAKLSVDTVLEEHRRISGPYRAQSPDRAVRRLLIELETLSDRFEQQQQQLKKRDMSELVYVLGQDTDRRDVDLVDRLREVRELRAQLVVEPEALFPCLKCPQIGQHLRLMAQRCKMEEQKRRLAFETSSNNLQFSKEYVDRLKVLQALHYIDRHNMVGLKGKVACEISNQELLITELILDNKFEQRSAAQIAAMLSSITCQFEAKNQNNAHGSGGGGGGGRFQRDNAPTAVAAAALADHQQQQQQNERLPERMDKALLKELEHDVIAAANRIDAVQRQYGVANSPVVDELKFGLMEVVHQWATGMEFADIMRLTDAQEGIIVRCIQRLDEVCKDVRKAARIVGDPALFEKMGETSAAIRRDIVFAASLYTTEEE</sequence>
<evidence type="ECO:0000256" key="3">
    <source>
        <dbReference type="ARBA" id="ARBA00022806"/>
    </source>
</evidence>
<dbReference type="Gene3D" id="3.40.50.300">
    <property type="entry name" value="P-loop containing nucleotide triphosphate hydrolases"/>
    <property type="match status" value="1"/>
</dbReference>